<dbReference type="InterPro" id="IPR036396">
    <property type="entry name" value="Cyt_P450_sf"/>
</dbReference>
<keyword evidence="2 7" id="KW-0349">Heme</keyword>
<evidence type="ECO:0000313" key="8">
    <source>
        <dbReference type="EMBL" id="QSS57339.1"/>
    </source>
</evidence>
<protein>
    <submittedName>
        <fullName evidence="8">Cytochrome P450</fullName>
    </submittedName>
</protein>
<evidence type="ECO:0000256" key="1">
    <source>
        <dbReference type="ARBA" id="ARBA00010617"/>
    </source>
</evidence>
<dbReference type="PANTHER" id="PTHR24291:SF50">
    <property type="entry name" value="BIFUNCTIONAL ALBAFLAVENONE MONOOXYGENASE_TERPENE SYNTHASE"/>
    <property type="match status" value="1"/>
</dbReference>
<reference evidence="8" key="1">
    <citation type="submission" date="2021-01" db="EMBL/GenBank/DDBJ databases">
        <title>Chromosome-level genome assembly of a human fungal pathogen reveals clustering of transcriptionally co-regulated genes.</title>
        <authorList>
            <person name="Voorhies M."/>
            <person name="Cohen S."/>
            <person name="Shea T.P."/>
            <person name="Petrus S."/>
            <person name="Munoz J.F."/>
            <person name="Poplawski S."/>
            <person name="Goldman W.E."/>
            <person name="Michael T."/>
            <person name="Cuomo C.A."/>
            <person name="Sil A."/>
            <person name="Beyhan S."/>
        </authorList>
    </citation>
    <scope>NUCLEOTIDE SEQUENCE</scope>
    <source>
        <strain evidence="8">H88</strain>
    </source>
</reference>
<keyword evidence="5 7" id="KW-0408">Iron</keyword>
<dbReference type="InterPro" id="IPR002401">
    <property type="entry name" value="Cyt_P450_E_grp-I"/>
</dbReference>
<dbReference type="SUPFAM" id="SSF48264">
    <property type="entry name" value="Cytochrome P450"/>
    <property type="match status" value="1"/>
</dbReference>
<sequence>MPISLLISPNLTTIALLVGAVTTFSYTVSRFLHARLSCRHLPQPPHSFWFGHLLEADKINRAYPTNAYIHHMLISLSRKYDLPELYYLDLWPFANPMVVLCKPELAAQITTEQAFPKDPAVGQYLSPFLGKSSIISVNGPKWKGLHSTFVPAFAPAYIRTLADGMLEEVLIYHDNLAKFAKSQESFAMARLSVDLTFNVIGRAVFNSPFRSEDGKKLVRNFKNGLDYAFDGVLSTRNWLIGMVPKWILVWKVNRYIEKRVIMRFAEMKREEASSVKKSRSIMDLVLRQKLDNPMGIAGDSDFMEMAVSNIKTFLAAGHETTAHTLGYIFMVLSKNPEVLKKAREEHDSVFSPDLNRTVEMIRAHPEKLNDLHYTTAIIKETLRLFPIGSVARAKGDESMNIMYQGKPLQITDQLIMICILAMHYDSESFPSPCEFQPERFLTQTIPKDAWRPFERGARGCIGQELAMMEMRMVLLVVLRSFEFEALGINPHSNQTASYTTLDLVYGDLVYQKQSLTARPNGGQDMKVKFAKGHQAYVNGN</sequence>
<keyword evidence="3 7" id="KW-0479">Metal-binding</keyword>
<dbReference type="Gene3D" id="1.10.630.10">
    <property type="entry name" value="Cytochrome P450"/>
    <property type="match status" value="1"/>
</dbReference>
<dbReference type="InterPro" id="IPR050196">
    <property type="entry name" value="Cytochrome_P450_Monoox"/>
</dbReference>
<dbReference type="GO" id="GO:0016705">
    <property type="term" value="F:oxidoreductase activity, acting on paired donors, with incorporation or reduction of molecular oxygen"/>
    <property type="evidence" value="ECO:0007669"/>
    <property type="project" value="InterPro"/>
</dbReference>
<dbReference type="Proteomes" id="UP000663419">
    <property type="component" value="Chromosome 5"/>
</dbReference>
<feature type="binding site" description="axial binding residue" evidence="7">
    <location>
        <position position="460"/>
    </location>
    <ligand>
        <name>heme</name>
        <dbReference type="ChEBI" id="CHEBI:30413"/>
    </ligand>
    <ligandPart>
        <name>Fe</name>
        <dbReference type="ChEBI" id="CHEBI:18248"/>
    </ligandPart>
</feature>
<evidence type="ECO:0000313" key="9">
    <source>
        <dbReference type="Proteomes" id="UP000663419"/>
    </source>
</evidence>
<organism evidence="8 9">
    <name type="scientific">Ajellomyces capsulatus (strain H88)</name>
    <name type="common">Darling's disease fungus</name>
    <name type="synonym">Histoplasma capsulatum</name>
    <dbReference type="NCBI Taxonomy" id="544711"/>
    <lineage>
        <taxon>Eukaryota</taxon>
        <taxon>Fungi</taxon>
        <taxon>Dikarya</taxon>
        <taxon>Ascomycota</taxon>
        <taxon>Pezizomycotina</taxon>
        <taxon>Eurotiomycetes</taxon>
        <taxon>Eurotiomycetidae</taxon>
        <taxon>Onygenales</taxon>
        <taxon>Ajellomycetaceae</taxon>
        <taxon>Histoplasma</taxon>
    </lineage>
</organism>
<dbReference type="VEuPathDB" id="FungiDB:I7I53_05786"/>
<dbReference type="PANTHER" id="PTHR24291">
    <property type="entry name" value="CYTOCHROME P450 FAMILY 4"/>
    <property type="match status" value="1"/>
</dbReference>
<dbReference type="PRINTS" id="PR00385">
    <property type="entry name" value="P450"/>
</dbReference>
<evidence type="ECO:0000256" key="7">
    <source>
        <dbReference type="PIRSR" id="PIRSR602401-1"/>
    </source>
</evidence>
<dbReference type="InterPro" id="IPR001128">
    <property type="entry name" value="Cyt_P450"/>
</dbReference>
<evidence type="ECO:0000256" key="3">
    <source>
        <dbReference type="ARBA" id="ARBA00022723"/>
    </source>
</evidence>
<dbReference type="GO" id="GO:0020037">
    <property type="term" value="F:heme binding"/>
    <property type="evidence" value="ECO:0007669"/>
    <property type="project" value="InterPro"/>
</dbReference>
<accession>A0A8A1LTT3</accession>
<comment type="similarity">
    <text evidence="1">Belongs to the cytochrome P450 family.</text>
</comment>
<evidence type="ECO:0000256" key="6">
    <source>
        <dbReference type="ARBA" id="ARBA00023033"/>
    </source>
</evidence>
<comment type="cofactor">
    <cofactor evidence="7">
        <name>heme</name>
        <dbReference type="ChEBI" id="CHEBI:30413"/>
    </cofactor>
</comment>
<dbReference type="GO" id="GO:0004497">
    <property type="term" value="F:monooxygenase activity"/>
    <property type="evidence" value="ECO:0007669"/>
    <property type="project" value="UniProtKB-KW"/>
</dbReference>
<dbReference type="CDD" id="cd11051">
    <property type="entry name" value="CYP59-like"/>
    <property type="match status" value="1"/>
</dbReference>
<dbReference type="PRINTS" id="PR00463">
    <property type="entry name" value="EP450I"/>
</dbReference>
<dbReference type="Pfam" id="PF00067">
    <property type="entry name" value="p450"/>
    <property type="match status" value="1"/>
</dbReference>
<keyword evidence="4" id="KW-0560">Oxidoreductase</keyword>
<evidence type="ECO:0000256" key="4">
    <source>
        <dbReference type="ARBA" id="ARBA00023002"/>
    </source>
</evidence>
<gene>
    <name evidence="8" type="ORF">I7I53_05786</name>
</gene>
<proteinExistence type="inferred from homology"/>
<name>A0A8A1LTT3_AJEC8</name>
<evidence type="ECO:0000256" key="2">
    <source>
        <dbReference type="ARBA" id="ARBA00022617"/>
    </source>
</evidence>
<dbReference type="EMBL" id="CP069106">
    <property type="protein sequence ID" value="QSS57339.1"/>
    <property type="molecule type" value="Genomic_DNA"/>
</dbReference>
<dbReference type="AlphaFoldDB" id="A0A8A1LTT3"/>
<evidence type="ECO:0000256" key="5">
    <source>
        <dbReference type="ARBA" id="ARBA00023004"/>
    </source>
</evidence>
<keyword evidence="6" id="KW-0503">Monooxygenase</keyword>
<dbReference type="GO" id="GO:0005506">
    <property type="term" value="F:iron ion binding"/>
    <property type="evidence" value="ECO:0007669"/>
    <property type="project" value="InterPro"/>
</dbReference>